<dbReference type="InterPro" id="IPR036600">
    <property type="entry name" value="PAH_sf"/>
</dbReference>
<dbReference type="GO" id="GO:1902531">
    <property type="term" value="P:regulation of intracellular signal transduction"/>
    <property type="evidence" value="ECO:0007669"/>
    <property type="project" value="UniProtKB-ARBA"/>
</dbReference>
<evidence type="ECO:0000256" key="10">
    <source>
        <dbReference type="ARBA" id="ARBA00055525"/>
    </source>
</evidence>
<dbReference type="InterPro" id="IPR015943">
    <property type="entry name" value="WD40/YVTN_repeat-like_dom_sf"/>
</dbReference>
<protein>
    <recommendedName>
        <fullName evidence="11">Protein phosphatase PP2A regulatory subunit B</fullName>
    </recommendedName>
</protein>
<dbReference type="InterPro" id="IPR003822">
    <property type="entry name" value="PAH"/>
</dbReference>
<dbReference type="Pfam" id="PF00400">
    <property type="entry name" value="WD40"/>
    <property type="match status" value="1"/>
</dbReference>
<keyword evidence="8" id="KW-0804">Transcription</keyword>
<keyword evidence="6" id="KW-0677">Repeat</keyword>
<keyword evidence="5" id="KW-0853">WD repeat</keyword>
<comment type="function">
    <text evidence="10">Phosphatase 2A affects a variety of biological processes in the cell such as transcription, cell cycle progression and cellular morphogenesis, and provides an initial identification of critical substrates for this phosphatase. The regulatory subunit may direct the catalytic subunit to distinct, albeit overlapping, subsets of substrates.</text>
</comment>
<sequence>MVDRDPGTPTWKFTQCFGDKGDVEDITEADIISTVEFDHTGNYLATGDKGGRVVLFERNETKKTCEYKFHTEFQSHEPEFDYLKSLEIEEKINKIKWCRRSNSSHFLLSTNDKTIKLWKVFDKSLKVVAENNLSTELTPAGVGGGGAPRAPRLSFKDPSMLKLPRMTHHDTVVAAVPRRTYANAHAYHINSISVNSDGETFISSDDLRINLWNLNIQDQSFNIVDIKPANMEELTEVITAAEFHPTSCNWFMYASSKGTIKLADMRQRALCDEHHKLFEQEEDASSRSFFSEIISSISDVRFSHDGRYIVSRDYLTVKIWDVNMERQPVKTIPIHEHLRPRLCDTYENDSIFDKFEVVFSGDAENVMTGSYNNNFMIYPTDPAKETEIVLQADKSAFKAKKVGVPTPMNKGANGKKGNTRAGSPGGPGSRMKKETDADQIDFNKKILHMSWHPYEDSIAIAATNNIMNSGNDNWHPGGLPSHPGMDQMNQQPRPLGSFSQNPPPQQGPSSQPTGPVLPPAGPYHPASQPAGHSLPGLAELSQGHAGPHQPPAYGQHPSAPSHSAGHSLPGIGQAMQHPSPQSINRERELDSRERELIERQRQEEMAHREREQREREQLERQQLERQREQQHHPVQSHTGSIPLHQPVASKVPNSIHGPNGLLSNLGSNPPNGPQGSMQSSGAPGPMYGPQIQHGEGTPRSYMQHPAGPPGQPMMGFNGSGPQIPGNVAALAQGQQPILNDALSYLDQVKVRFVDQPDVYNRFLDIMKDFKSQAIDTPGVIQRVSTLFNGHPALIQGFNTFLPPGYRIECGTDDNPDVIRVTTPSGTNTISMPPRPRHSMDSSADLGPSGGMASHSRPEFFDQSRSGWQQHQPQQQQSNLTGSYSPGSRMMGPGMFGQQGGQSQPQDHHFDYPTQQEQQAAAGAAAMAHGQDQRGVSQLQGAASAASAGLGRPSLMQVSPASGQGSSLSQPMSSLAGVGSNMLQGSSQADLKRGPVEFNHAISYVNKIKNRFASAPEIYKQFLEILQTYQRESKPIQDVYAQVTQLFNTAPDLLEDFKQFLPESAAHAKQQAAARQAEEAAPMSNVRGEPSYPSANALPSQTPNRDVKMPPLGQFNVKDSGKEGKKRRPGPGAPSTLGPSLSGPSAGADAARMGDVQGGRPPTLQPGNVNKRAKIHHAKPTQAEAPAVSPTLVPALPEPIQPTFSLTPTQEEFAFFDRVKKYIGNKQTFSEFLKLCNLYSTDLIDRHVLVKRAAGYIGSNPELMAWFKRFMHVEELEDKIVESKPKQEPGLVNLSHCRSLGPSYRLLPKRERQKPCSGRDQLCYSVLNDEWASHPTWASEDSGFVAHRKNQYEDALHRIEEDRHDYDHHIEACTRTIQLIEPIVQQFLVMSEAERAAFKLPPGLGGQSEAIYQRVIKKIYDRQLGDKIIREMFERPCHVLPIVLFRLKQKCEEWKASQREWDKIWREQMQKAYWRSLDHQAIASKGTDKKLFVAKHIQNEIQNKFEESRNLRKSGFQVPRHQFELTFDDSAVLIDATHLLLTFIDRNSAGFGADPQKVMTFIKDFIPVFFGMDRDTFHVYMNELSTGTSPTDEADDESLVAEESSTPRSRKGLNGKKMDLLRDVLERRSEKANRTEKEGSRSNPASRDGTPDAVLVPSTPVPDPTETFDVAELKWMDHPGQGNFNLAREYTLNESYEKKQHHLYANLNIYCFFRTFEILYTRLLRIKLHEKDAHEDVRRALMAKPAQELGLIDKVPTDFFYDCDPKANLYNQIVRMCEEVIKGDMESSHLEETLRRYYLRSGYQLYNLEKMFAGISKFAGAIFNGDSKDRSSDIINVFFKERDREETTHNQEIQYRKQVERLVKDGDIYRISYHPNTKKTTVQLLTPEDATLENEELSQEARWSYYVSAYTMRDPTEGVPFSQLRMPFLKRNLPPKLEQEEEYNRYYRPLVHQDGLIIRICANSYHILYEPGSYDWWWRPTASPDESAEEIAKEAAAIKERRHDRFTERFVNNPMWAHGLSKDQVDEMNQRFRSWVKGTDPENSAPAPEAASSDKKDDKEDTEMADAEQNASDSNKEE</sequence>
<evidence type="ECO:0000256" key="5">
    <source>
        <dbReference type="ARBA" id="ARBA00022574"/>
    </source>
</evidence>
<proteinExistence type="inferred from homology"/>
<dbReference type="GO" id="GO:0000159">
    <property type="term" value="C:protein phosphatase type 2A complex"/>
    <property type="evidence" value="ECO:0007669"/>
    <property type="project" value="InterPro"/>
</dbReference>
<feature type="compositionally biased region" description="Polar residues" evidence="13">
    <location>
        <begin position="1092"/>
        <end position="1103"/>
    </location>
</feature>
<evidence type="ECO:0000256" key="9">
    <source>
        <dbReference type="ARBA" id="ARBA00023242"/>
    </source>
</evidence>
<dbReference type="FunFam" id="2.130.10.10:FF:000189">
    <property type="entry name" value="Protein phosphatase PP2A regulatory subunit B"/>
    <property type="match status" value="1"/>
</dbReference>
<evidence type="ECO:0000256" key="2">
    <source>
        <dbReference type="ARBA" id="ARBA00008259"/>
    </source>
</evidence>
<feature type="compositionally biased region" description="Polar residues" evidence="13">
    <location>
        <begin position="661"/>
        <end position="681"/>
    </location>
</feature>
<feature type="region of interest" description="Disordered" evidence="13">
    <location>
        <begin position="820"/>
        <end position="939"/>
    </location>
</feature>
<dbReference type="VEuPathDB" id="FungiDB:AO090005000589"/>
<feature type="compositionally biased region" description="Polar residues" evidence="13">
    <location>
        <begin position="821"/>
        <end position="830"/>
    </location>
</feature>
<accession>A0A1S9DVW7</accession>
<comment type="similarity">
    <text evidence="2">Belongs to the phosphatase 2A regulatory subunit B family.</text>
</comment>
<feature type="region of interest" description="Disordered" evidence="13">
    <location>
        <begin position="471"/>
        <end position="588"/>
    </location>
</feature>
<dbReference type="SMART" id="SM00761">
    <property type="entry name" value="HDAC_interact"/>
    <property type="match status" value="1"/>
</dbReference>
<reference evidence="15 16" key="1">
    <citation type="submission" date="2016-10" db="EMBL/GenBank/DDBJ databases">
        <title>Genome sequencing of Aspergillus oryzae BCC7051.</title>
        <authorList>
            <person name="Thammarongtham C."/>
            <person name="Vorapreeda T."/>
            <person name="Nookaew I."/>
            <person name="Srisuk T."/>
            <person name="Land M."/>
            <person name="Jeennor S."/>
            <person name="Laoteng K."/>
        </authorList>
    </citation>
    <scope>NUCLEOTIDE SEQUENCE [LARGE SCALE GENOMIC DNA]</scope>
    <source>
        <strain evidence="15 16">BCC7051</strain>
    </source>
</reference>
<feature type="region of interest" description="Disordered" evidence="13">
    <location>
        <begin position="600"/>
        <end position="721"/>
    </location>
</feature>
<feature type="compositionally biased region" description="Low complexity" evidence="13">
    <location>
        <begin position="1132"/>
        <end position="1150"/>
    </location>
</feature>
<keyword evidence="3" id="KW-0678">Repressor</keyword>
<dbReference type="InterPro" id="IPR036322">
    <property type="entry name" value="WD40_repeat_dom_sf"/>
</dbReference>
<dbReference type="GO" id="GO:0010628">
    <property type="term" value="P:positive regulation of gene expression"/>
    <property type="evidence" value="ECO:0007669"/>
    <property type="project" value="UniProtKB-ARBA"/>
</dbReference>
<evidence type="ECO:0000259" key="14">
    <source>
        <dbReference type="SMART" id="SM00761"/>
    </source>
</evidence>
<feature type="domain" description="Histone deacetylase interacting" evidence="14">
    <location>
        <begin position="1295"/>
        <end position="1396"/>
    </location>
</feature>
<feature type="region of interest" description="Disordered" evidence="13">
    <location>
        <begin position="403"/>
        <end position="435"/>
    </location>
</feature>
<evidence type="ECO:0000313" key="15">
    <source>
        <dbReference type="EMBL" id="OOO13140.1"/>
    </source>
</evidence>
<dbReference type="InterPro" id="IPR013194">
    <property type="entry name" value="HDAC_interact_dom"/>
</dbReference>
<dbReference type="SUPFAM" id="SSF50978">
    <property type="entry name" value="WD40 repeat-like"/>
    <property type="match status" value="1"/>
</dbReference>
<dbReference type="Pfam" id="PF08295">
    <property type="entry name" value="Sin3_corepress"/>
    <property type="match status" value="1"/>
</dbReference>
<organism evidence="15 16">
    <name type="scientific">Aspergillus oryzae</name>
    <name type="common">Yellow koji mold</name>
    <dbReference type="NCBI Taxonomy" id="5062"/>
    <lineage>
        <taxon>Eukaryota</taxon>
        <taxon>Fungi</taxon>
        <taxon>Dikarya</taxon>
        <taxon>Ascomycota</taxon>
        <taxon>Pezizomycotina</taxon>
        <taxon>Eurotiomycetes</taxon>
        <taxon>Eurotiomycetidae</taxon>
        <taxon>Eurotiales</taxon>
        <taxon>Aspergillaceae</taxon>
        <taxon>Aspergillus</taxon>
        <taxon>Aspergillus subgen. Circumdati</taxon>
    </lineage>
</organism>
<dbReference type="OrthoDB" id="10265969at2759"/>
<dbReference type="PROSITE" id="PS01025">
    <property type="entry name" value="PR55_2"/>
    <property type="match status" value="1"/>
</dbReference>
<dbReference type="EMBL" id="MKZY01000002">
    <property type="protein sequence ID" value="OOO13140.1"/>
    <property type="molecule type" value="Genomic_DNA"/>
</dbReference>
<dbReference type="InterPro" id="IPR001680">
    <property type="entry name" value="WD40_rpt"/>
</dbReference>
<keyword evidence="9 12" id="KW-0539">Nucleus</keyword>
<evidence type="ECO:0000256" key="8">
    <source>
        <dbReference type="ARBA" id="ARBA00023163"/>
    </source>
</evidence>
<dbReference type="FunFam" id="1.20.1160.11:FF:000002">
    <property type="entry name" value="Paired amphipathic helix protein SIN3"/>
    <property type="match status" value="1"/>
</dbReference>
<feature type="compositionally biased region" description="Polar residues" evidence="13">
    <location>
        <begin position="2068"/>
        <end position="2077"/>
    </location>
</feature>
<dbReference type="Proteomes" id="UP000190312">
    <property type="component" value="Unassembled WGS sequence"/>
</dbReference>
<feature type="compositionally biased region" description="Low complexity" evidence="13">
    <location>
        <begin position="2040"/>
        <end position="2050"/>
    </location>
</feature>
<evidence type="ECO:0000256" key="1">
    <source>
        <dbReference type="ARBA" id="ARBA00004123"/>
    </source>
</evidence>
<dbReference type="Pfam" id="PF16879">
    <property type="entry name" value="Sin3a_C"/>
    <property type="match status" value="1"/>
</dbReference>
<dbReference type="GO" id="GO:0006355">
    <property type="term" value="P:regulation of DNA-templated transcription"/>
    <property type="evidence" value="ECO:0007669"/>
    <property type="project" value="InterPro"/>
</dbReference>
<dbReference type="InterPro" id="IPR018067">
    <property type="entry name" value="PP2A_PR55_CS"/>
</dbReference>
<comment type="caution">
    <text evidence="15">The sequence shown here is derived from an EMBL/GenBank/DDBJ whole genome shotgun (WGS) entry which is preliminary data.</text>
</comment>
<feature type="region of interest" description="Disordered" evidence="13">
    <location>
        <begin position="1626"/>
        <end position="1660"/>
    </location>
</feature>
<dbReference type="SUPFAM" id="SSF47762">
    <property type="entry name" value="PAH2 domain"/>
    <property type="match status" value="3"/>
</dbReference>
<dbReference type="Gene3D" id="1.20.1160.11">
    <property type="entry name" value="Paired amphipathic helix"/>
    <property type="match status" value="3"/>
</dbReference>
<evidence type="ECO:0000256" key="7">
    <source>
        <dbReference type="ARBA" id="ARBA00023015"/>
    </source>
</evidence>
<comment type="subcellular location">
    <subcellularLocation>
        <location evidence="1 12">Nucleus</location>
    </subcellularLocation>
</comment>
<dbReference type="GO" id="GO:0019888">
    <property type="term" value="F:protein phosphatase regulator activity"/>
    <property type="evidence" value="ECO:0007669"/>
    <property type="project" value="InterPro"/>
</dbReference>
<dbReference type="PANTHER" id="PTHR11871">
    <property type="entry name" value="PROTEIN PHOSPHATASE PP2A REGULATORY SUBUNIT B"/>
    <property type="match status" value="1"/>
</dbReference>
<feature type="region of interest" description="Disordered" evidence="13">
    <location>
        <begin position="2030"/>
        <end position="2077"/>
    </location>
</feature>
<dbReference type="GO" id="GO:0010972">
    <property type="term" value="P:negative regulation of G2/M transition of mitotic cell cycle"/>
    <property type="evidence" value="ECO:0007669"/>
    <property type="project" value="UniProtKB-ARBA"/>
</dbReference>
<feature type="compositionally biased region" description="Low complexity" evidence="13">
    <location>
        <begin position="1067"/>
        <end position="1080"/>
    </location>
</feature>
<keyword evidence="7" id="KW-0805">Transcription regulation</keyword>
<dbReference type="InterPro" id="IPR031693">
    <property type="entry name" value="Sin3_C"/>
</dbReference>
<feature type="compositionally biased region" description="Low complexity" evidence="13">
    <location>
        <begin position="914"/>
        <end position="929"/>
    </location>
</feature>
<dbReference type="PROSITE" id="PS51477">
    <property type="entry name" value="PAH"/>
    <property type="match status" value="2"/>
</dbReference>
<evidence type="ECO:0000256" key="4">
    <source>
        <dbReference type="ARBA" id="ARBA00022553"/>
    </source>
</evidence>
<dbReference type="Pfam" id="PF02671">
    <property type="entry name" value="PAH"/>
    <property type="match status" value="3"/>
</dbReference>
<dbReference type="FunFam" id="2.130.10.10:FF:000174">
    <property type="entry name" value="Protein phosphatase PP2A regulatory subunit B"/>
    <property type="match status" value="1"/>
</dbReference>
<dbReference type="SMART" id="SM00320">
    <property type="entry name" value="WD40"/>
    <property type="match status" value="5"/>
</dbReference>
<feature type="compositionally biased region" description="Polar residues" evidence="13">
    <location>
        <begin position="955"/>
        <end position="972"/>
    </location>
</feature>
<feature type="compositionally biased region" description="Basic and acidic residues" evidence="13">
    <location>
        <begin position="600"/>
        <end position="631"/>
    </location>
</feature>
<dbReference type="PRINTS" id="PR00600">
    <property type="entry name" value="PP2APR55"/>
</dbReference>
<feature type="compositionally biased region" description="Basic and acidic residues" evidence="13">
    <location>
        <begin position="1626"/>
        <end position="1639"/>
    </location>
</feature>
<evidence type="ECO:0000313" key="16">
    <source>
        <dbReference type="Proteomes" id="UP000190312"/>
    </source>
</evidence>
<evidence type="ECO:0000256" key="13">
    <source>
        <dbReference type="SAM" id="MobiDB-lite"/>
    </source>
</evidence>
<name>A0A1S9DVW7_ASPOZ</name>
<feature type="region of interest" description="Disordered" evidence="13">
    <location>
        <begin position="1067"/>
        <end position="1186"/>
    </location>
</feature>
<gene>
    <name evidence="15" type="ORF">OAory_01008890</name>
</gene>
<feature type="region of interest" description="Disordered" evidence="13">
    <location>
        <begin position="1585"/>
        <end position="1613"/>
    </location>
</feature>
<keyword evidence="4" id="KW-0597">Phosphoprotein</keyword>
<evidence type="ECO:0000256" key="6">
    <source>
        <dbReference type="ARBA" id="ARBA00022737"/>
    </source>
</evidence>
<dbReference type="eggNOG" id="KOG4204">
    <property type="taxonomic scope" value="Eukaryota"/>
</dbReference>
<feature type="compositionally biased region" description="Low complexity" evidence="13">
    <location>
        <begin position="862"/>
        <end position="877"/>
    </location>
</feature>
<evidence type="ECO:0000256" key="3">
    <source>
        <dbReference type="ARBA" id="ARBA00022491"/>
    </source>
</evidence>
<dbReference type="PROSITE" id="PS01024">
    <property type="entry name" value="PR55_1"/>
    <property type="match status" value="1"/>
</dbReference>
<dbReference type="FunFam" id="1.20.1160.11:FF:000001">
    <property type="entry name" value="Paired amphipathic helix protein Sin3"/>
    <property type="match status" value="1"/>
</dbReference>
<feature type="compositionally biased region" description="Low complexity" evidence="13">
    <location>
        <begin position="556"/>
        <end position="567"/>
    </location>
</feature>
<dbReference type="FunFam" id="1.20.1160.11:FF:000003">
    <property type="entry name" value="Paired amphipathic helix SIN3-like protein"/>
    <property type="match status" value="1"/>
</dbReference>
<evidence type="ECO:0000256" key="12">
    <source>
        <dbReference type="PROSITE-ProRule" id="PRU00810"/>
    </source>
</evidence>
<dbReference type="Gene3D" id="2.130.10.10">
    <property type="entry name" value="YVTN repeat-like/Quinoprotein amine dehydrogenase"/>
    <property type="match status" value="2"/>
</dbReference>
<dbReference type="InterPro" id="IPR000009">
    <property type="entry name" value="PP2A_PR55"/>
</dbReference>
<evidence type="ECO:0000256" key="11">
    <source>
        <dbReference type="ARBA" id="ARBA00067298"/>
    </source>
</evidence>
<feature type="region of interest" description="Disordered" evidence="13">
    <location>
        <begin position="953"/>
        <end position="972"/>
    </location>
</feature>
<dbReference type="GO" id="GO:0033698">
    <property type="term" value="C:Rpd3L complex"/>
    <property type="evidence" value="ECO:0007669"/>
    <property type="project" value="UniProtKB-ARBA"/>
</dbReference>